<dbReference type="Pfam" id="PF25019">
    <property type="entry name" value="LRR_R13L1-DRL21"/>
    <property type="match status" value="1"/>
</dbReference>
<dbReference type="HOGENOM" id="CLU_000837_8_8_1"/>
<feature type="domain" description="Disease resistance N-terminal" evidence="8">
    <location>
        <begin position="21"/>
        <end position="97"/>
    </location>
</feature>
<dbReference type="InterPro" id="IPR058922">
    <property type="entry name" value="WHD_DRP"/>
</dbReference>
<keyword evidence="5" id="KW-0611">Plant defense</keyword>
<dbReference type="InterPro" id="IPR027417">
    <property type="entry name" value="P-loop_NTPase"/>
</dbReference>
<evidence type="ECO:0000259" key="9">
    <source>
        <dbReference type="Pfam" id="PF23559"/>
    </source>
</evidence>
<dbReference type="InterPro" id="IPR002182">
    <property type="entry name" value="NB-ARC"/>
</dbReference>
<sequence length="1135" mass="128131">MAEAAAVFVGKAVVQPAISYLVKKIVDRIPDGDLCKRLQQKLPFVEAILYAVDQQQTLSNPSLSEVVWQLRDAIQEAEDALDSLEFLDLKSSANNRSKVSLSSLLSSISRKFHVADSSRATENLKDALKNLDAVLDNAGRSLPAIYPSSCSHGKAHIQDSASIQEVTKGLRTTIFGRLKEKDAIIDWLGVLTPNIRDQKLSLCAIVGAGGMGKTTLAQFVCQDKKVQDHFANKIIWADVSKIFDPKVLVRKISGSFNRYKASADGLDTIMTDKFLLVLDDARDDAQSERWQQFLDLIRKNAPMGGKILLTTQIRPVANAVEGQMSPDTYKCLELGGLDQENTLKLFNHHAFGDLSPSDCFELQLIGEQIARKLKGCPLLARTIGRHLQGNTDHARWNTILNHDIHKVDDVATEIKKVLRLSYESLSNEVQVCFRYCSIFPPHYKFKMEEMVEMWVSSGLILQREDGINNREDIAIQYFNTLWQKSFFSLVPRELNVDTSEDYYVLHDGMHELSCTVSIGECSRLKATDHGIGIPLTVRHLYVEGINAETINVISKFKYLRTLVIENKENSIQEEHANALKNSIEGRTSLRLLKLYGNGWFCMNDTIAGLEHLRYIYLSATKESNLSKLFKLCHLEVLQILKIEKENESRSISINLPHLQKLHLPKTTVSRIAQIGSLTTLRELNGFSVKRTDGHKITELKDLRKLQKVIVLDVQNVIDHTEASDAELDKKSDLKVLSLEWCADQASCDGRILNKLVPDSNLKHFVISGYNGTRPPLWMESKYFSNLVYLKLDGCVEWDKLPPFGYLWTLKHLFLKNLPKLEYIASSSYSTVVYGYKDTSPDVLPPHLITFVVKNCLGLSELPSLPFSLRYLDIDRVGMSSLPTMCTHMGRRRVSLVESQLSILNVESCNLLVSLNGFLQEEHCRVLTVLSLVCCHMLISLPDASDFKRMSKLESIRIIECNRLSSLGGLEALAYLKVLRIEHCANLVTTSSRLPPASDESTYLKLETLEIDDHQLLAISPIRNLCLTKKLIILEREKMAELPLEWLLQNRSHLEHIEISNAELLKSLPNMHEWHTLRSMLLHNTPLLQSLPLMPPNLWVLDINGCCNELHGECQSGGSEWSKICRIHNCNITPKI</sequence>
<evidence type="ECO:0008006" key="13">
    <source>
        <dbReference type="Google" id="ProtNLM"/>
    </source>
</evidence>
<dbReference type="PaxDb" id="65489-OBART12G13490.1"/>
<keyword evidence="4" id="KW-0547">Nucleotide-binding</keyword>
<dbReference type="PANTHER" id="PTHR36766">
    <property type="entry name" value="PLANT BROAD-SPECTRUM MILDEW RESISTANCE PROTEIN RPW8"/>
    <property type="match status" value="1"/>
</dbReference>
<protein>
    <recommendedName>
        <fullName evidence="13">NB-ARC domain-containing protein</fullName>
    </recommendedName>
</protein>
<dbReference type="Gene3D" id="3.40.50.300">
    <property type="entry name" value="P-loop containing nucleotide triphosphate hydrolases"/>
    <property type="match status" value="1"/>
</dbReference>
<dbReference type="InterPro" id="IPR041118">
    <property type="entry name" value="Rx_N"/>
</dbReference>
<dbReference type="Gene3D" id="3.80.10.10">
    <property type="entry name" value="Ribonuclease Inhibitor"/>
    <property type="match status" value="2"/>
</dbReference>
<dbReference type="InterPro" id="IPR036388">
    <property type="entry name" value="WH-like_DNA-bd_sf"/>
</dbReference>
<name>A0A0D3HUY9_9ORYZ</name>
<accession>A0A0D3HUY9</accession>
<dbReference type="Pfam" id="PF23559">
    <property type="entry name" value="WHD_DRP"/>
    <property type="match status" value="1"/>
</dbReference>
<reference evidence="11" key="2">
    <citation type="submission" date="2015-03" db="UniProtKB">
        <authorList>
            <consortium name="EnsemblPlants"/>
        </authorList>
    </citation>
    <scope>IDENTIFICATION</scope>
</reference>
<evidence type="ECO:0000259" key="7">
    <source>
        <dbReference type="Pfam" id="PF00931"/>
    </source>
</evidence>
<dbReference type="InterPro" id="IPR032675">
    <property type="entry name" value="LRR_dom_sf"/>
</dbReference>
<reference evidence="11" key="1">
    <citation type="journal article" date="2009" name="Rice">
        <title>De Novo Next Generation Sequencing of Plant Genomes.</title>
        <authorList>
            <person name="Rounsley S."/>
            <person name="Marri P.R."/>
            <person name="Yu Y."/>
            <person name="He R."/>
            <person name="Sisneros N."/>
            <person name="Goicoechea J.L."/>
            <person name="Lee S.J."/>
            <person name="Angelova A."/>
            <person name="Kudrna D."/>
            <person name="Luo M."/>
            <person name="Affourtit J."/>
            <person name="Desany B."/>
            <person name="Knight J."/>
            <person name="Niazi F."/>
            <person name="Egholm M."/>
            <person name="Wing R.A."/>
        </authorList>
    </citation>
    <scope>NUCLEOTIDE SEQUENCE [LARGE SCALE GENOMIC DNA]</scope>
    <source>
        <strain evidence="11">cv. IRGC 105608</strain>
    </source>
</reference>
<feature type="domain" description="NB-ARC" evidence="7">
    <location>
        <begin position="198"/>
        <end position="351"/>
    </location>
</feature>
<dbReference type="SUPFAM" id="SSF52540">
    <property type="entry name" value="P-loop containing nucleoside triphosphate hydrolases"/>
    <property type="match status" value="1"/>
</dbReference>
<evidence type="ECO:0000256" key="4">
    <source>
        <dbReference type="ARBA" id="ARBA00022741"/>
    </source>
</evidence>
<dbReference type="Gene3D" id="1.10.10.10">
    <property type="entry name" value="Winged helix-like DNA-binding domain superfamily/Winged helix DNA-binding domain"/>
    <property type="match status" value="1"/>
</dbReference>
<evidence type="ECO:0000256" key="2">
    <source>
        <dbReference type="ARBA" id="ARBA00022614"/>
    </source>
</evidence>
<evidence type="ECO:0000256" key="3">
    <source>
        <dbReference type="ARBA" id="ARBA00022737"/>
    </source>
</evidence>
<evidence type="ECO:0000256" key="1">
    <source>
        <dbReference type="ARBA" id="ARBA00008894"/>
    </source>
</evidence>
<feature type="domain" description="Disease resistance protein winged helix" evidence="9">
    <location>
        <begin position="438"/>
        <end position="512"/>
    </location>
</feature>
<evidence type="ECO:0000313" key="12">
    <source>
        <dbReference type="Proteomes" id="UP000026960"/>
    </source>
</evidence>
<evidence type="ECO:0000256" key="5">
    <source>
        <dbReference type="ARBA" id="ARBA00022821"/>
    </source>
</evidence>
<dbReference type="EnsemblPlants" id="OBART12G13490.1">
    <property type="protein sequence ID" value="OBART12G13490.1"/>
    <property type="gene ID" value="OBART12G13490"/>
</dbReference>
<dbReference type="Gene3D" id="1.10.8.430">
    <property type="entry name" value="Helical domain of apoptotic protease-activating factors"/>
    <property type="match status" value="1"/>
</dbReference>
<keyword evidence="6" id="KW-0067">ATP-binding</keyword>
<feature type="domain" description="R13L1/DRL21-like LRR repeat region" evidence="10">
    <location>
        <begin position="696"/>
        <end position="816"/>
    </location>
</feature>
<comment type="similarity">
    <text evidence="1">Belongs to the disease resistance NB-LRR family.</text>
</comment>
<dbReference type="InterPro" id="IPR042197">
    <property type="entry name" value="Apaf_helical"/>
</dbReference>
<dbReference type="GO" id="GO:0006952">
    <property type="term" value="P:defense response"/>
    <property type="evidence" value="ECO:0007669"/>
    <property type="project" value="UniProtKB-KW"/>
</dbReference>
<keyword evidence="12" id="KW-1185">Reference proteome</keyword>
<dbReference type="eggNOG" id="KOG4658">
    <property type="taxonomic scope" value="Eukaryota"/>
</dbReference>
<dbReference type="PANTHER" id="PTHR36766:SF64">
    <property type="entry name" value="OS12G0206100 PROTEIN"/>
    <property type="match status" value="1"/>
</dbReference>
<dbReference type="SUPFAM" id="SSF52058">
    <property type="entry name" value="L domain-like"/>
    <property type="match status" value="2"/>
</dbReference>
<dbReference type="PRINTS" id="PR00364">
    <property type="entry name" value="DISEASERSIST"/>
</dbReference>
<dbReference type="Proteomes" id="UP000026960">
    <property type="component" value="Chromosome 12"/>
</dbReference>
<dbReference type="InterPro" id="IPR056789">
    <property type="entry name" value="LRR_R13L1-DRL21"/>
</dbReference>
<dbReference type="GO" id="GO:0051707">
    <property type="term" value="P:response to other organism"/>
    <property type="evidence" value="ECO:0007669"/>
    <property type="project" value="UniProtKB-ARBA"/>
</dbReference>
<dbReference type="STRING" id="65489.A0A0D3HUY9"/>
<dbReference type="Pfam" id="PF18052">
    <property type="entry name" value="Rx_N"/>
    <property type="match status" value="1"/>
</dbReference>
<dbReference type="Pfam" id="PF00931">
    <property type="entry name" value="NB-ARC"/>
    <property type="match status" value="1"/>
</dbReference>
<organism evidence="11">
    <name type="scientific">Oryza barthii</name>
    <dbReference type="NCBI Taxonomy" id="65489"/>
    <lineage>
        <taxon>Eukaryota</taxon>
        <taxon>Viridiplantae</taxon>
        <taxon>Streptophyta</taxon>
        <taxon>Embryophyta</taxon>
        <taxon>Tracheophyta</taxon>
        <taxon>Spermatophyta</taxon>
        <taxon>Magnoliopsida</taxon>
        <taxon>Liliopsida</taxon>
        <taxon>Poales</taxon>
        <taxon>Poaceae</taxon>
        <taxon>BOP clade</taxon>
        <taxon>Oryzoideae</taxon>
        <taxon>Oryzeae</taxon>
        <taxon>Oryzinae</taxon>
        <taxon>Oryza</taxon>
    </lineage>
</organism>
<keyword evidence="2" id="KW-0433">Leucine-rich repeat</keyword>
<dbReference type="Gramene" id="OBART12G13490.1">
    <property type="protein sequence ID" value="OBART12G13490.1"/>
    <property type="gene ID" value="OBART12G13490"/>
</dbReference>
<dbReference type="GO" id="GO:0043531">
    <property type="term" value="F:ADP binding"/>
    <property type="evidence" value="ECO:0007669"/>
    <property type="project" value="InterPro"/>
</dbReference>
<dbReference type="GO" id="GO:0005524">
    <property type="term" value="F:ATP binding"/>
    <property type="evidence" value="ECO:0007669"/>
    <property type="project" value="UniProtKB-KW"/>
</dbReference>
<dbReference type="AlphaFoldDB" id="A0A0D3HUY9"/>
<proteinExistence type="inferred from homology"/>
<evidence type="ECO:0000259" key="10">
    <source>
        <dbReference type="Pfam" id="PF25019"/>
    </source>
</evidence>
<evidence type="ECO:0000313" key="11">
    <source>
        <dbReference type="EnsemblPlants" id="OBART12G13490.1"/>
    </source>
</evidence>
<keyword evidence="3" id="KW-0677">Repeat</keyword>
<evidence type="ECO:0000259" key="8">
    <source>
        <dbReference type="Pfam" id="PF18052"/>
    </source>
</evidence>
<evidence type="ECO:0000256" key="6">
    <source>
        <dbReference type="ARBA" id="ARBA00022840"/>
    </source>
</evidence>